<dbReference type="EMBL" id="CABEEZ010000118">
    <property type="protein sequence ID" value="VTR48805.1"/>
    <property type="molecule type" value="Genomic_DNA"/>
</dbReference>
<evidence type="ECO:0000313" key="1">
    <source>
        <dbReference type="EMBL" id="VTR48805.1"/>
    </source>
</evidence>
<proteinExistence type="predicted"/>
<sequence length="113" mass="12257">MLRPSIPPVVFQACRLAAMGSTFPLLRPFYPVPLAIDKKTEPPGFIPDSFDSAITDLDDGFLVALSLCDKSQFNPCTLIKVLPSPGFSMTATCHQTIHSQQISSRFGSETLAV</sequence>
<accession>A0A4U9VNG0</accession>
<name>A0A4U9VNG0_SERFO</name>
<reference evidence="1" key="1">
    <citation type="submission" date="2019-05" db="EMBL/GenBank/DDBJ databases">
        <authorList>
            <consortium name="Pathogen Informatics"/>
        </authorList>
    </citation>
    <scope>NUCLEOTIDE SEQUENCE [LARGE SCALE GENOMIC DNA]</scope>
    <source>
        <strain evidence="1">NCTC12965</strain>
    </source>
</reference>
<dbReference type="GeneID" id="43521321"/>
<protein>
    <submittedName>
        <fullName evidence="1">Uncharacterized protein</fullName>
    </submittedName>
</protein>
<dbReference type="AlphaFoldDB" id="A0A4U9VNG0"/>
<gene>
    <name evidence="1" type="ORF">NCTC12965_05731</name>
</gene>
<organism evidence="1">
    <name type="scientific">Serratia fonticola</name>
    <dbReference type="NCBI Taxonomy" id="47917"/>
    <lineage>
        <taxon>Bacteria</taxon>
        <taxon>Pseudomonadati</taxon>
        <taxon>Pseudomonadota</taxon>
        <taxon>Gammaproteobacteria</taxon>
        <taxon>Enterobacterales</taxon>
        <taxon>Yersiniaceae</taxon>
        <taxon>Serratia</taxon>
    </lineage>
</organism>
<dbReference type="RefSeq" id="WP_152526598.1">
    <property type="nucleotide sequence ID" value="NZ_CAMKUH010000005.1"/>
</dbReference>